<accession>A7IA57</accession>
<dbReference type="GO" id="GO:0016020">
    <property type="term" value="C:membrane"/>
    <property type="evidence" value="ECO:0007669"/>
    <property type="project" value="InterPro"/>
</dbReference>
<keyword evidence="3 5" id="KW-1133">Transmembrane helix</keyword>
<dbReference type="OrthoDB" id="241093at2157"/>
<dbReference type="RefSeq" id="WP_012107674.1">
    <property type="nucleotide sequence ID" value="NC_009712.1"/>
</dbReference>
<feature type="transmembrane region" description="Helical" evidence="5">
    <location>
        <begin position="154"/>
        <end position="171"/>
    </location>
</feature>
<dbReference type="MEROPS" id="A22.015"/>
<dbReference type="KEGG" id="mbn:Mboo_2104"/>
<feature type="transmembrane region" description="Helical" evidence="5">
    <location>
        <begin position="308"/>
        <end position="325"/>
    </location>
</feature>
<dbReference type="GeneID" id="5410638"/>
<gene>
    <name evidence="6" type="ordered locus">Mboo_2104</name>
</gene>
<feature type="transmembrane region" description="Helical" evidence="5">
    <location>
        <begin position="53"/>
        <end position="70"/>
    </location>
</feature>
<dbReference type="Proteomes" id="UP000002408">
    <property type="component" value="Chromosome"/>
</dbReference>
<dbReference type="EMBL" id="CP000780">
    <property type="protein sequence ID" value="ABS56618.1"/>
    <property type="molecule type" value="Genomic_DNA"/>
</dbReference>
<evidence type="ECO:0000313" key="6">
    <source>
        <dbReference type="EMBL" id="ABS56618.1"/>
    </source>
</evidence>
<dbReference type="GO" id="GO:0012505">
    <property type="term" value="C:endomembrane system"/>
    <property type="evidence" value="ECO:0007669"/>
    <property type="project" value="UniProtKB-SubCell"/>
</dbReference>
<dbReference type="Pfam" id="PF06550">
    <property type="entry name" value="SPP"/>
    <property type="match status" value="2"/>
</dbReference>
<feature type="transmembrane region" description="Helical" evidence="5">
    <location>
        <begin position="77"/>
        <end position="101"/>
    </location>
</feature>
<dbReference type="AlphaFoldDB" id="A7IA57"/>
<dbReference type="SMART" id="SM00730">
    <property type="entry name" value="PSN"/>
    <property type="match status" value="1"/>
</dbReference>
<organism evidence="6 7">
    <name type="scientific">Methanoregula boonei (strain DSM 21154 / JCM 14090 / 6A8)</name>
    <dbReference type="NCBI Taxonomy" id="456442"/>
    <lineage>
        <taxon>Archaea</taxon>
        <taxon>Methanobacteriati</taxon>
        <taxon>Methanobacteriota</taxon>
        <taxon>Stenosarchaea group</taxon>
        <taxon>Methanomicrobia</taxon>
        <taxon>Methanomicrobiales</taxon>
        <taxon>Methanoregulaceae</taxon>
        <taxon>Methanoregula</taxon>
    </lineage>
</organism>
<feature type="transmembrane region" description="Helical" evidence="5">
    <location>
        <begin position="12"/>
        <end position="33"/>
    </location>
</feature>
<keyword evidence="2 5" id="KW-0812">Transmembrane</keyword>
<evidence type="ECO:0000313" key="7">
    <source>
        <dbReference type="Proteomes" id="UP000002408"/>
    </source>
</evidence>
<feature type="transmembrane region" description="Helical" evidence="5">
    <location>
        <begin position="270"/>
        <end position="296"/>
    </location>
</feature>
<protein>
    <submittedName>
        <fullName evidence="6">Uncharacterized protein</fullName>
    </submittedName>
</protein>
<sequence>MDTTLARLKDAMPLIVMPIFLIIVELGALLLAAPVQSAGLVAFQDPESVANPFIFLAMILGFTIVLLILIKYALKKLIAAIIGLSIFFTFCFVFAALVYAAANITVSGTGAWWEDLVPAVLVYSTTASTIAATALVLILAALATLLLYKYPEWYVIDLLGILLAAGVAAIFGASLDVWPVVLLLVILAVYDAISVYKTKHMITLAEGVMDLKTPILFVIPKKRDYSFIKEGIGKIADGGERSAFIIGMGDLIMPSILVVSAGVFTHGTKYFGILNLPVLGAILGSICGLVVLLHFVMSGRPQAGLPPLNGGTIVGFLIGWALIGFV</sequence>
<dbReference type="STRING" id="456442.Mboo_2104"/>
<keyword evidence="4 5" id="KW-0472">Membrane</keyword>
<keyword evidence="7" id="KW-1185">Reference proteome</keyword>
<dbReference type="InterPro" id="IPR006639">
    <property type="entry name" value="Preselin/SPP"/>
</dbReference>
<feature type="transmembrane region" description="Helical" evidence="5">
    <location>
        <begin position="243"/>
        <end position="264"/>
    </location>
</feature>
<feature type="transmembrane region" description="Helical" evidence="5">
    <location>
        <begin position="121"/>
        <end position="147"/>
    </location>
</feature>
<evidence type="ECO:0000256" key="1">
    <source>
        <dbReference type="ARBA" id="ARBA00004127"/>
    </source>
</evidence>
<dbReference type="eggNOG" id="arCOG04463">
    <property type="taxonomic scope" value="Archaea"/>
</dbReference>
<evidence type="ECO:0000256" key="2">
    <source>
        <dbReference type="ARBA" id="ARBA00022692"/>
    </source>
</evidence>
<dbReference type="InterPro" id="IPR010545">
    <property type="entry name" value="SPP"/>
</dbReference>
<evidence type="ECO:0000256" key="3">
    <source>
        <dbReference type="ARBA" id="ARBA00022989"/>
    </source>
</evidence>
<feature type="transmembrane region" description="Helical" evidence="5">
    <location>
        <begin position="177"/>
        <end position="196"/>
    </location>
</feature>
<evidence type="ECO:0000256" key="5">
    <source>
        <dbReference type="SAM" id="Phobius"/>
    </source>
</evidence>
<proteinExistence type="predicted"/>
<dbReference type="GO" id="GO:0042500">
    <property type="term" value="F:aspartic endopeptidase activity, intramembrane cleaving"/>
    <property type="evidence" value="ECO:0007669"/>
    <property type="project" value="InterPro"/>
</dbReference>
<dbReference type="HOGENOM" id="CLU_053464_0_0_2"/>
<name>A7IA57_METB6</name>
<dbReference type="NCBIfam" id="NF041679">
    <property type="entry name" value="IMP_arch_presen"/>
    <property type="match status" value="1"/>
</dbReference>
<evidence type="ECO:0000256" key="4">
    <source>
        <dbReference type="ARBA" id="ARBA00023136"/>
    </source>
</evidence>
<comment type="subcellular location">
    <subcellularLocation>
        <location evidence="1">Endomembrane system</location>
        <topology evidence="1">Multi-pass membrane protein</topology>
    </subcellularLocation>
</comment>
<reference evidence="7" key="1">
    <citation type="journal article" date="2015" name="Microbiology">
        <title>Genome of Methanoregula boonei 6A8 reveals adaptations to oligotrophic peatland environments.</title>
        <authorList>
            <person name="Braeuer S."/>
            <person name="Cadillo-Quiroz H."/>
            <person name="Kyrpides N."/>
            <person name="Woyke T."/>
            <person name="Goodwin L."/>
            <person name="Detter C."/>
            <person name="Podell S."/>
            <person name="Yavitt J.B."/>
            <person name="Zinder S.H."/>
        </authorList>
    </citation>
    <scope>NUCLEOTIDE SEQUENCE [LARGE SCALE GENOMIC DNA]</scope>
    <source>
        <strain evidence="7">DSM 21154 / JCM 14090 / 6A8</strain>
    </source>
</reference>